<dbReference type="Pfam" id="PF00145">
    <property type="entry name" value="DNA_methylase"/>
    <property type="match status" value="1"/>
</dbReference>
<organism evidence="8 9">
    <name type="scientific">Botryobasidium botryosum (strain FD-172 SS1)</name>
    <dbReference type="NCBI Taxonomy" id="930990"/>
    <lineage>
        <taxon>Eukaryota</taxon>
        <taxon>Fungi</taxon>
        <taxon>Dikarya</taxon>
        <taxon>Basidiomycota</taxon>
        <taxon>Agaricomycotina</taxon>
        <taxon>Agaricomycetes</taxon>
        <taxon>Cantharellales</taxon>
        <taxon>Botryobasidiaceae</taxon>
        <taxon>Botryobasidium</taxon>
    </lineage>
</organism>
<evidence type="ECO:0000256" key="6">
    <source>
        <dbReference type="ARBA" id="ARBA00042810"/>
    </source>
</evidence>
<dbReference type="PRINTS" id="PR00105">
    <property type="entry name" value="C5METTRFRASE"/>
</dbReference>
<keyword evidence="3 7" id="KW-0949">S-adenosyl-L-methionine</keyword>
<dbReference type="InParanoid" id="A0A067N1P2"/>
<dbReference type="InterPro" id="IPR031303">
    <property type="entry name" value="C5_meth_CS"/>
</dbReference>
<dbReference type="HOGENOM" id="CLU_049101_0_0_1"/>
<feature type="active site" evidence="7">
    <location>
        <position position="77"/>
    </location>
</feature>
<evidence type="ECO:0000256" key="5">
    <source>
        <dbReference type="ARBA" id="ARBA00039681"/>
    </source>
</evidence>
<sequence>MERVIEYYSGIGGLHLALQQSGTDATVVRAFDWDPASSEVYSANWGNGVVQRRDISTLTASDLVPLKATAWLLSPSCQPYTVLNPVAKGHEDPRARSFLHLITSVLPELCRAGEQPRRMLVENVAGFETSTTRQTLLQTLHAHGYTTLELLLTPLQFKIPNSRLRYYLLAKLKPLSFLHVPSGEEDRVWRWIPGQGDDPRSVETAELVDDTVRPLSDYLDLIPNGEPAVSHLFTVPDRILEKWGRLFDIVSPSTKRSCCFTRGYTKLVEGSGSILQMNETLDTSAIFDEFAAQAALSSASGDTSNPPIKILYPLGLRYFTPAELLRIFHFLPPTPEQANLRPFIWPEKMSTKTKYKLIGNSVNVKVVSELLKYLFI</sequence>
<dbReference type="InterPro" id="IPR050750">
    <property type="entry name" value="C5-MTase"/>
</dbReference>
<dbReference type="EC" id="2.1.1.204" evidence="4"/>
<dbReference type="FunCoup" id="A0A067N1P2">
    <property type="interactions" value="217"/>
</dbReference>
<dbReference type="InterPro" id="IPR029063">
    <property type="entry name" value="SAM-dependent_MTases_sf"/>
</dbReference>
<evidence type="ECO:0000256" key="4">
    <source>
        <dbReference type="ARBA" id="ARBA00039081"/>
    </source>
</evidence>
<protein>
    <recommendedName>
        <fullName evidence="5">tRNA (cytosine(38)-C(5))-methyltransferase</fullName>
        <ecNumber evidence="4">2.1.1.204</ecNumber>
    </recommendedName>
    <alternativeName>
        <fullName evidence="6">DNA (cytosine-5)-methyltransferase-like protein 2</fullName>
    </alternativeName>
</protein>
<keyword evidence="2 7" id="KW-0808">Transferase</keyword>
<dbReference type="OrthoDB" id="414133at2759"/>
<dbReference type="PANTHER" id="PTHR46098">
    <property type="entry name" value="TRNA (CYTOSINE(38)-C(5))-METHYLTRANSFERASE"/>
    <property type="match status" value="1"/>
</dbReference>
<dbReference type="EMBL" id="KL198023">
    <property type="protein sequence ID" value="KDQ17706.1"/>
    <property type="molecule type" value="Genomic_DNA"/>
</dbReference>
<dbReference type="PROSITE" id="PS00095">
    <property type="entry name" value="C5_MTASE_2"/>
    <property type="match status" value="1"/>
</dbReference>
<proteinExistence type="inferred from homology"/>
<dbReference type="PANTHER" id="PTHR46098:SF1">
    <property type="entry name" value="TRNA (CYTOSINE(38)-C(5))-METHYLTRANSFERASE"/>
    <property type="match status" value="1"/>
</dbReference>
<evidence type="ECO:0000313" key="9">
    <source>
        <dbReference type="Proteomes" id="UP000027195"/>
    </source>
</evidence>
<dbReference type="GO" id="GO:0008168">
    <property type="term" value="F:methyltransferase activity"/>
    <property type="evidence" value="ECO:0007669"/>
    <property type="project" value="UniProtKB-KW"/>
</dbReference>
<name>A0A067N1P2_BOTB1</name>
<dbReference type="SUPFAM" id="SSF53335">
    <property type="entry name" value="S-adenosyl-L-methionine-dependent methyltransferases"/>
    <property type="match status" value="1"/>
</dbReference>
<dbReference type="InterPro" id="IPR001525">
    <property type="entry name" value="C5_MeTfrase"/>
</dbReference>
<evidence type="ECO:0000256" key="1">
    <source>
        <dbReference type="ARBA" id="ARBA00022603"/>
    </source>
</evidence>
<evidence type="ECO:0000256" key="3">
    <source>
        <dbReference type="ARBA" id="ARBA00022691"/>
    </source>
</evidence>
<dbReference type="GO" id="GO:0005634">
    <property type="term" value="C:nucleus"/>
    <property type="evidence" value="ECO:0007669"/>
    <property type="project" value="TreeGrafter"/>
</dbReference>
<dbReference type="STRING" id="930990.A0A067N1P2"/>
<keyword evidence="1 7" id="KW-0489">Methyltransferase</keyword>
<dbReference type="Gene3D" id="3.40.50.150">
    <property type="entry name" value="Vaccinia Virus protein VP39"/>
    <property type="match status" value="1"/>
</dbReference>
<evidence type="ECO:0000256" key="2">
    <source>
        <dbReference type="ARBA" id="ARBA00022679"/>
    </source>
</evidence>
<evidence type="ECO:0000313" key="8">
    <source>
        <dbReference type="EMBL" id="KDQ17706.1"/>
    </source>
</evidence>
<dbReference type="PROSITE" id="PS51679">
    <property type="entry name" value="SAM_MT_C5"/>
    <property type="match status" value="1"/>
</dbReference>
<dbReference type="AlphaFoldDB" id="A0A067N1P2"/>
<reference evidence="9" key="1">
    <citation type="journal article" date="2014" name="Proc. Natl. Acad. Sci. U.S.A.">
        <title>Extensive sampling of basidiomycete genomes demonstrates inadequacy of the white-rot/brown-rot paradigm for wood decay fungi.</title>
        <authorList>
            <person name="Riley R."/>
            <person name="Salamov A.A."/>
            <person name="Brown D.W."/>
            <person name="Nagy L.G."/>
            <person name="Floudas D."/>
            <person name="Held B.W."/>
            <person name="Levasseur A."/>
            <person name="Lombard V."/>
            <person name="Morin E."/>
            <person name="Otillar R."/>
            <person name="Lindquist E.A."/>
            <person name="Sun H."/>
            <person name="LaButti K.M."/>
            <person name="Schmutz J."/>
            <person name="Jabbour D."/>
            <person name="Luo H."/>
            <person name="Baker S.E."/>
            <person name="Pisabarro A.G."/>
            <person name="Walton J.D."/>
            <person name="Blanchette R.A."/>
            <person name="Henrissat B."/>
            <person name="Martin F."/>
            <person name="Cullen D."/>
            <person name="Hibbett D.S."/>
            <person name="Grigoriev I.V."/>
        </authorList>
    </citation>
    <scope>NUCLEOTIDE SEQUENCE [LARGE SCALE GENOMIC DNA]</scope>
    <source>
        <strain evidence="9">FD-172 SS1</strain>
    </source>
</reference>
<keyword evidence="9" id="KW-1185">Reference proteome</keyword>
<dbReference type="Proteomes" id="UP000027195">
    <property type="component" value="Unassembled WGS sequence"/>
</dbReference>
<gene>
    <name evidence="8" type="ORF">BOTBODRAFT_105344</name>
</gene>
<evidence type="ECO:0000256" key="7">
    <source>
        <dbReference type="PROSITE-ProRule" id="PRU01016"/>
    </source>
</evidence>
<accession>A0A067N1P2</accession>
<dbReference type="GO" id="GO:0032259">
    <property type="term" value="P:methylation"/>
    <property type="evidence" value="ECO:0007669"/>
    <property type="project" value="UniProtKB-KW"/>
</dbReference>
<dbReference type="Gene3D" id="3.90.120.10">
    <property type="entry name" value="DNA Methylase, subunit A, domain 2"/>
    <property type="match status" value="1"/>
</dbReference>
<comment type="similarity">
    <text evidence="7">Belongs to the class I-like SAM-binding methyltransferase superfamily. C5-methyltransferase family.</text>
</comment>